<name>A0A383F559_9ZZZZ</name>
<dbReference type="AlphaFoldDB" id="A0A383F559"/>
<dbReference type="GO" id="GO:0003924">
    <property type="term" value="F:GTPase activity"/>
    <property type="evidence" value="ECO:0007669"/>
    <property type="project" value="InterPro"/>
</dbReference>
<dbReference type="SUPFAM" id="SSF50447">
    <property type="entry name" value="Translation proteins"/>
    <property type="match status" value="1"/>
</dbReference>
<feature type="non-terminal residue" evidence="5">
    <location>
        <position position="186"/>
    </location>
</feature>
<dbReference type="InterPro" id="IPR050543">
    <property type="entry name" value="eIF2G"/>
</dbReference>
<dbReference type="SUPFAM" id="SSF52540">
    <property type="entry name" value="P-loop containing nucleoside triphosphate hydrolases"/>
    <property type="match status" value="1"/>
</dbReference>
<accession>A0A383F559</accession>
<evidence type="ECO:0000313" key="5">
    <source>
        <dbReference type="EMBL" id="SVE64109.1"/>
    </source>
</evidence>
<dbReference type="GO" id="GO:0005829">
    <property type="term" value="C:cytosol"/>
    <property type="evidence" value="ECO:0007669"/>
    <property type="project" value="TreeGrafter"/>
</dbReference>
<dbReference type="Pfam" id="PF00009">
    <property type="entry name" value="GTP_EFTU"/>
    <property type="match status" value="1"/>
</dbReference>
<dbReference type="GO" id="GO:0005525">
    <property type="term" value="F:GTP binding"/>
    <property type="evidence" value="ECO:0007669"/>
    <property type="project" value="UniProtKB-KW"/>
</dbReference>
<dbReference type="Gene3D" id="2.40.30.10">
    <property type="entry name" value="Translation factors"/>
    <property type="match status" value="1"/>
</dbReference>
<reference evidence="5" key="1">
    <citation type="submission" date="2018-05" db="EMBL/GenBank/DDBJ databases">
        <authorList>
            <person name="Lanie J.A."/>
            <person name="Ng W.-L."/>
            <person name="Kazmierczak K.M."/>
            <person name="Andrzejewski T.M."/>
            <person name="Davidsen T.M."/>
            <person name="Wayne K.J."/>
            <person name="Tettelin H."/>
            <person name="Glass J.I."/>
            <person name="Rusch D."/>
            <person name="Podicherti R."/>
            <person name="Tsui H.-C.T."/>
            <person name="Winkler M.E."/>
        </authorList>
    </citation>
    <scope>NUCLEOTIDE SEQUENCE</scope>
</reference>
<protein>
    <recommendedName>
        <fullName evidence="4">Tr-type G domain-containing protein</fullName>
    </recommendedName>
</protein>
<keyword evidence="3" id="KW-0342">GTP-binding</keyword>
<dbReference type="PANTHER" id="PTHR42854">
    <property type="entry name" value="EUKARYOTIC TRANSLATION INITIATION FACTOR 2 SUBUNIT 3 FAMILY MEMBER"/>
    <property type="match status" value="1"/>
</dbReference>
<evidence type="ECO:0000256" key="1">
    <source>
        <dbReference type="ARBA" id="ARBA00022741"/>
    </source>
</evidence>
<dbReference type="PANTHER" id="PTHR42854:SF3">
    <property type="entry name" value="EUKARYOTIC TRANSLATION INITIATION FACTOR 2 SUBUNIT 3-RELATED"/>
    <property type="match status" value="1"/>
</dbReference>
<proteinExistence type="predicted"/>
<dbReference type="GO" id="GO:0000049">
    <property type="term" value="F:tRNA binding"/>
    <property type="evidence" value="ECO:0007669"/>
    <property type="project" value="TreeGrafter"/>
</dbReference>
<dbReference type="InterPro" id="IPR027417">
    <property type="entry name" value="P-loop_NTPase"/>
</dbReference>
<evidence type="ECO:0000256" key="3">
    <source>
        <dbReference type="ARBA" id="ARBA00023134"/>
    </source>
</evidence>
<keyword evidence="2" id="KW-0648">Protein biosynthesis</keyword>
<dbReference type="GO" id="GO:0001514">
    <property type="term" value="P:selenocysteine incorporation"/>
    <property type="evidence" value="ECO:0007669"/>
    <property type="project" value="TreeGrafter"/>
</dbReference>
<dbReference type="EMBL" id="UINC01231533">
    <property type="protein sequence ID" value="SVE64109.1"/>
    <property type="molecule type" value="Genomic_DNA"/>
</dbReference>
<feature type="domain" description="Tr-type G" evidence="4">
    <location>
        <begin position="1"/>
        <end position="136"/>
    </location>
</feature>
<dbReference type="GO" id="GO:0035368">
    <property type="term" value="F:selenocysteine insertion sequence binding"/>
    <property type="evidence" value="ECO:0007669"/>
    <property type="project" value="TreeGrafter"/>
</dbReference>
<dbReference type="InterPro" id="IPR009000">
    <property type="entry name" value="Transl_B-barrel_sf"/>
</dbReference>
<dbReference type="Gene3D" id="3.40.50.300">
    <property type="entry name" value="P-loop containing nucleotide triphosphate hydrolases"/>
    <property type="match status" value="1"/>
</dbReference>
<organism evidence="5">
    <name type="scientific">marine metagenome</name>
    <dbReference type="NCBI Taxonomy" id="408172"/>
    <lineage>
        <taxon>unclassified sequences</taxon>
        <taxon>metagenomes</taxon>
        <taxon>ecological metagenomes</taxon>
    </lineage>
</organism>
<evidence type="ECO:0000256" key="2">
    <source>
        <dbReference type="ARBA" id="ARBA00022917"/>
    </source>
</evidence>
<evidence type="ECO:0000259" key="4">
    <source>
        <dbReference type="PROSITE" id="PS51722"/>
    </source>
</evidence>
<gene>
    <name evidence="5" type="ORF">METZ01_LOCUS516963</name>
</gene>
<dbReference type="PROSITE" id="PS51722">
    <property type="entry name" value="G_TR_2"/>
    <property type="match status" value="1"/>
</dbReference>
<dbReference type="InterPro" id="IPR000795">
    <property type="entry name" value="T_Tr_GTP-bd_dom"/>
</dbReference>
<sequence length="186" mass="19828">MTIDIGFAWITLPSGREVSIVDVPGHEKFVSNMLAGVGGVDMALLVVAADESVMPQTREHLAILDLLGVTNGVVVVTKEDLVDKDWLELVYGEVEELLAGTTLEGAEIISASATTGSGIPDLLHFIDLALDKTTAKKDFNKPRLPIDRSFSISGFGTVVTGTLIDGFLSVGQEIEIIPIGLKARIR</sequence>
<keyword evidence="1" id="KW-0547">Nucleotide-binding</keyword>
<dbReference type="GO" id="GO:0016259">
    <property type="term" value="P:selenocysteine metabolic process"/>
    <property type="evidence" value="ECO:0007669"/>
    <property type="project" value="TreeGrafter"/>
</dbReference>